<dbReference type="SUPFAM" id="SSF56436">
    <property type="entry name" value="C-type lectin-like"/>
    <property type="match status" value="1"/>
</dbReference>
<dbReference type="AlphaFoldDB" id="A0A183D4L5"/>
<reference evidence="2 3" key="2">
    <citation type="submission" date="2018-11" db="EMBL/GenBank/DDBJ databases">
        <authorList>
            <consortium name="Pathogen Informatics"/>
        </authorList>
    </citation>
    <scope>NUCLEOTIDE SEQUENCE [LARGE SCALE GENOMIC DNA]</scope>
</reference>
<dbReference type="OrthoDB" id="7357196at2759"/>
<evidence type="ECO:0000259" key="1">
    <source>
        <dbReference type="PROSITE" id="PS50041"/>
    </source>
</evidence>
<dbReference type="InterPro" id="IPR016187">
    <property type="entry name" value="CTDL_fold"/>
</dbReference>
<protein>
    <submittedName>
        <fullName evidence="4">C-type lectin domain-containing protein</fullName>
    </submittedName>
</protein>
<dbReference type="Pfam" id="PF00059">
    <property type="entry name" value="Lectin_C"/>
    <property type="match status" value="1"/>
</dbReference>
<sequence length="94" mass="10381">MTRAGPSYVFIGLRSKEDNVAMRYWVDGSTFNYMNWMEGKPTNQNDRASSCVIMSVKDGTWLDTTCQGHAEGAIVGGGICQSFPAQSRIKAPQR</sequence>
<dbReference type="InterPro" id="IPR001304">
    <property type="entry name" value="C-type_lectin-like"/>
</dbReference>
<dbReference type="WBParaSite" id="GPUH_0000366301-mRNA-1">
    <property type="protein sequence ID" value="GPUH_0000366301-mRNA-1"/>
    <property type="gene ID" value="GPUH_0000366301"/>
</dbReference>
<evidence type="ECO:0000313" key="4">
    <source>
        <dbReference type="WBParaSite" id="GPUH_0000366301-mRNA-1"/>
    </source>
</evidence>
<dbReference type="InterPro" id="IPR016186">
    <property type="entry name" value="C-type_lectin-like/link_sf"/>
</dbReference>
<dbReference type="Proteomes" id="UP000271098">
    <property type="component" value="Unassembled WGS sequence"/>
</dbReference>
<evidence type="ECO:0000313" key="2">
    <source>
        <dbReference type="EMBL" id="VDK40366.1"/>
    </source>
</evidence>
<evidence type="ECO:0000313" key="3">
    <source>
        <dbReference type="Proteomes" id="UP000271098"/>
    </source>
</evidence>
<keyword evidence="3" id="KW-1185">Reference proteome</keyword>
<dbReference type="PROSITE" id="PS50041">
    <property type="entry name" value="C_TYPE_LECTIN_2"/>
    <property type="match status" value="1"/>
</dbReference>
<feature type="domain" description="C-type lectin" evidence="1">
    <location>
        <begin position="1"/>
        <end position="67"/>
    </location>
</feature>
<proteinExistence type="predicted"/>
<organism evidence="4">
    <name type="scientific">Gongylonema pulchrum</name>
    <dbReference type="NCBI Taxonomy" id="637853"/>
    <lineage>
        <taxon>Eukaryota</taxon>
        <taxon>Metazoa</taxon>
        <taxon>Ecdysozoa</taxon>
        <taxon>Nematoda</taxon>
        <taxon>Chromadorea</taxon>
        <taxon>Rhabditida</taxon>
        <taxon>Spirurina</taxon>
        <taxon>Spiruromorpha</taxon>
        <taxon>Spiruroidea</taxon>
        <taxon>Gongylonematidae</taxon>
        <taxon>Gongylonema</taxon>
    </lineage>
</organism>
<name>A0A183D4L5_9BILA</name>
<dbReference type="Gene3D" id="3.10.100.10">
    <property type="entry name" value="Mannose-Binding Protein A, subunit A"/>
    <property type="match status" value="1"/>
</dbReference>
<gene>
    <name evidence="2" type="ORF">GPUH_LOCUS3656</name>
</gene>
<accession>A0A183D4L5</accession>
<reference evidence="4" key="1">
    <citation type="submission" date="2016-06" db="UniProtKB">
        <authorList>
            <consortium name="WormBaseParasite"/>
        </authorList>
    </citation>
    <scope>IDENTIFICATION</scope>
</reference>
<dbReference type="EMBL" id="UYRT01006374">
    <property type="protein sequence ID" value="VDK40366.1"/>
    <property type="molecule type" value="Genomic_DNA"/>
</dbReference>